<gene>
    <name evidence="1" type="ORF">Acor_16530</name>
</gene>
<keyword evidence="2" id="KW-1185">Reference proteome</keyword>
<dbReference type="AlphaFoldDB" id="A0A5M3VUL7"/>
<sequence>MTTKPVTVTIDEHLHAYAQEEVKAGRAKSVSSVVNAALAARAEADHAADAAVRKAVAAVQADPEVAARVERMTAHVLAQATSADRTDLDV</sequence>
<dbReference type="EMBL" id="BLAD01000040">
    <property type="protein sequence ID" value="GER99589.1"/>
    <property type="molecule type" value="Genomic_DNA"/>
</dbReference>
<evidence type="ECO:0000313" key="2">
    <source>
        <dbReference type="Proteomes" id="UP000334990"/>
    </source>
</evidence>
<dbReference type="RefSeq" id="WP_155335964.1">
    <property type="nucleotide sequence ID" value="NZ_BAAABN010000042.1"/>
</dbReference>
<dbReference type="Proteomes" id="UP000334990">
    <property type="component" value="Unassembled WGS sequence"/>
</dbReference>
<name>A0A5M3VUL7_9ACTN</name>
<dbReference type="Pfam" id="PF03693">
    <property type="entry name" value="ParD_antitoxin"/>
    <property type="match status" value="1"/>
</dbReference>
<proteinExistence type="predicted"/>
<protein>
    <submittedName>
        <fullName evidence="1">Uncharacterized protein</fullName>
    </submittedName>
</protein>
<organism evidence="1 2">
    <name type="scientific">Acrocarpospora corrugata</name>
    <dbReference type="NCBI Taxonomy" id="35763"/>
    <lineage>
        <taxon>Bacteria</taxon>
        <taxon>Bacillati</taxon>
        <taxon>Actinomycetota</taxon>
        <taxon>Actinomycetes</taxon>
        <taxon>Streptosporangiales</taxon>
        <taxon>Streptosporangiaceae</taxon>
        <taxon>Acrocarpospora</taxon>
    </lineage>
</organism>
<accession>A0A5M3VUL7</accession>
<reference evidence="1 2" key="1">
    <citation type="submission" date="2019-10" db="EMBL/GenBank/DDBJ databases">
        <title>Whole genome shotgun sequence of Acrocarpospora corrugata NBRC 13972.</title>
        <authorList>
            <person name="Ichikawa N."/>
            <person name="Kimura A."/>
            <person name="Kitahashi Y."/>
            <person name="Komaki H."/>
            <person name="Oguchi A."/>
        </authorList>
    </citation>
    <scope>NUCLEOTIDE SEQUENCE [LARGE SCALE GENOMIC DNA]</scope>
    <source>
        <strain evidence="1 2">NBRC 13972</strain>
    </source>
</reference>
<comment type="caution">
    <text evidence="1">The sequence shown here is derived from an EMBL/GenBank/DDBJ whole genome shotgun (WGS) entry which is preliminary data.</text>
</comment>
<evidence type="ECO:0000313" key="1">
    <source>
        <dbReference type="EMBL" id="GER99589.1"/>
    </source>
</evidence>
<dbReference type="InterPro" id="IPR022789">
    <property type="entry name" value="ParD"/>
</dbReference>